<evidence type="ECO:0000256" key="1">
    <source>
        <dbReference type="SAM" id="SignalP"/>
    </source>
</evidence>
<sequence>MKNIFKALILASVVTSVYAENGSFNGTVDMNMPCQKNMNVERIPAEPLLKGRDELAVGGFKVTTDSSSSVIELRGRRD</sequence>
<evidence type="ECO:0000313" key="3">
    <source>
        <dbReference type="Proteomes" id="UP000321922"/>
    </source>
</evidence>
<protein>
    <submittedName>
        <fullName evidence="2">Uncharacterized protein</fullName>
    </submittedName>
</protein>
<gene>
    <name evidence="2" type="ORF">VSA01S_18160</name>
</gene>
<feature type="chain" id="PRO_5022147931" evidence="1">
    <location>
        <begin position="20"/>
        <end position="78"/>
    </location>
</feature>
<dbReference type="EMBL" id="BJXJ01000015">
    <property type="protein sequence ID" value="GEM75704.1"/>
    <property type="molecule type" value="Genomic_DNA"/>
</dbReference>
<keyword evidence="1" id="KW-0732">Signal</keyword>
<dbReference type="Proteomes" id="UP000321922">
    <property type="component" value="Unassembled WGS sequence"/>
</dbReference>
<proteinExistence type="predicted"/>
<organism evidence="2 3">
    <name type="scientific">Vibrio sagamiensis NBRC 104589</name>
    <dbReference type="NCBI Taxonomy" id="1219064"/>
    <lineage>
        <taxon>Bacteria</taxon>
        <taxon>Pseudomonadati</taxon>
        <taxon>Pseudomonadota</taxon>
        <taxon>Gammaproteobacteria</taxon>
        <taxon>Vibrionales</taxon>
        <taxon>Vibrionaceae</taxon>
        <taxon>Vibrio</taxon>
    </lineage>
</organism>
<dbReference type="OrthoDB" id="5905774at2"/>
<comment type="caution">
    <text evidence="2">The sequence shown here is derived from an EMBL/GenBank/DDBJ whole genome shotgun (WGS) entry which is preliminary data.</text>
</comment>
<keyword evidence="3" id="KW-1185">Reference proteome</keyword>
<accession>A0A511QEH6</accession>
<feature type="signal peptide" evidence="1">
    <location>
        <begin position="1"/>
        <end position="19"/>
    </location>
</feature>
<dbReference type="AlphaFoldDB" id="A0A511QEH6"/>
<evidence type="ECO:0000313" key="2">
    <source>
        <dbReference type="EMBL" id="GEM75704.1"/>
    </source>
</evidence>
<reference evidence="2 3" key="1">
    <citation type="submission" date="2019-07" db="EMBL/GenBank/DDBJ databases">
        <title>Whole genome shotgun sequence of Vibrio sagamiensis NBRC 104589.</title>
        <authorList>
            <person name="Hosoyama A."/>
            <person name="Uohara A."/>
            <person name="Ohji S."/>
            <person name="Ichikawa N."/>
        </authorList>
    </citation>
    <scope>NUCLEOTIDE SEQUENCE [LARGE SCALE GENOMIC DNA]</scope>
    <source>
        <strain evidence="2 3">NBRC 104589</strain>
    </source>
</reference>
<name>A0A511QEH6_9VIBR</name>
<dbReference type="RefSeq" id="WP_050567287.1">
    <property type="nucleotide sequence ID" value="NZ_BAOJ01000029.1"/>
</dbReference>